<evidence type="ECO:0000256" key="5">
    <source>
        <dbReference type="PIRSR" id="PIRSR005700-1"/>
    </source>
</evidence>
<dbReference type="PANTHER" id="PTHR10363">
    <property type="entry name" value="BLEOMYCIN HYDROLASE"/>
    <property type="match status" value="1"/>
</dbReference>
<dbReference type="SUPFAM" id="SSF54001">
    <property type="entry name" value="Cysteine proteinases"/>
    <property type="match status" value="1"/>
</dbReference>
<evidence type="ECO:0000256" key="1">
    <source>
        <dbReference type="ARBA" id="ARBA00022670"/>
    </source>
</evidence>
<dbReference type="PIRSF" id="PIRSF005700">
    <property type="entry name" value="PepC"/>
    <property type="match status" value="1"/>
</dbReference>
<organism evidence="6 7">
    <name type="scientific">Microscilla marina ATCC 23134</name>
    <dbReference type="NCBI Taxonomy" id="313606"/>
    <lineage>
        <taxon>Bacteria</taxon>
        <taxon>Pseudomonadati</taxon>
        <taxon>Bacteroidota</taxon>
        <taxon>Cytophagia</taxon>
        <taxon>Cytophagales</taxon>
        <taxon>Microscillaceae</taxon>
        <taxon>Microscilla</taxon>
    </lineage>
</organism>
<evidence type="ECO:0000256" key="2">
    <source>
        <dbReference type="ARBA" id="ARBA00022801"/>
    </source>
</evidence>
<dbReference type="AlphaFoldDB" id="A1ZZE0"/>
<dbReference type="PANTHER" id="PTHR10363:SF2">
    <property type="entry name" value="BLEOMYCIN HYDROLASE"/>
    <property type="match status" value="1"/>
</dbReference>
<accession>A1ZZE0</accession>
<evidence type="ECO:0000313" key="6">
    <source>
        <dbReference type="EMBL" id="EAY24239.1"/>
    </source>
</evidence>
<dbReference type="InterPro" id="IPR004134">
    <property type="entry name" value="Peptidase_C1B"/>
</dbReference>
<keyword evidence="1 4" id="KW-0645">Protease</keyword>
<feature type="active site" evidence="5">
    <location>
        <position position="332"/>
    </location>
</feature>
<dbReference type="Gene3D" id="3.90.70.10">
    <property type="entry name" value="Cysteine proteinases"/>
    <property type="match status" value="1"/>
</dbReference>
<feature type="active site" evidence="5">
    <location>
        <position position="46"/>
    </location>
</feature>
<dbReference type="GO" id="GO:0009636">
    <property type="term" value="P:response to toxic substance"/>
    <property type="evidence" value="ECO:0007669"/>
    <property type="project" value="TreeGrafter"/>
</dbReference>
<dbReference type="GO" id="GO:0043418">
    <property type="term" value="P:homocysteine catabolic process"/>
    <property type="evidence" value="ECO:0007669"/>
    <property type="project" value="TreeGrafter"/>
</dbReference>
<gene>
    <name evidence="6" type="ORF">M23134_06323</name>
</gene>
<proteinExistence type="inferred from homology"/>
<dbReference type="Pfam" id="PF03051">
    <property type="entry name" value="Peptidase_C1_2"/>
    <property type="match status" value="1"/>
</dbReference>
<feature type="active site" evidence="5">
    <location>
        <position position="311"/>
    </location>
</feature>
<dbReference type="GO" id="GO:0006508">
    <property type="term" value="P:proteolysis"/>
    <property type="evidence" value="ECO:0007669"/>
    <property type="project" value="UniProtKB-KW"/>
</dbReference>
<dbReference type="EMBL" id="AAWS01000076">
    <property type="protein sequence ID" value="EAY24239.1"/>
    <property type="molecule type" value="Genomic_DNA"/>
</dbReference>
<dbReference type="InterPro" id="IPR000169">
    <property type="entry name" value="Pept_cys_AS"/>
</dbReference>
<evidence type="ECO:0000313" key="7">
    <source>
        <dbReference type="Proteomes" id="UP000004095"/>
    </source>
</evidence>
<evidence type="ECO:0000256" key="4">
    <source>
        <dbReference type="PIRNR" id="PIRNR005700"/>
    </source>
</evidence>
<dbReference type="eggNOG" id="COG3579">
    <property type="taxonomic scope" value="Bacteria"/>
</dbReference>
<dbReference type="Proteomes" id="UP000004095">
    <property type="component" value="Unassembled WGS sequence"/>
</dbReference>
<protein>
    <recommendedName>
        <fullName evidence="4">Aminopeptidase</fullName>
    </recommendedName>
</protein>
<keyword evidence="4 6" id="KW-0031">Aminopeptidase</keyword>
<name>A1ZZE0_MICM2</name>
<dbReference type="InterPro" id="IPR038765">
    <property type="entry name" value="Papain-like_cys_pep_sf"/>
</dbReference>
<sequence>MNWKYAFYLVFLTSFITFRTNAQYKFTIEKKVEATPVKNQQRTGTCWSFSTASFIESELIRLGKGQHDLSEMYVARRIYREKALNYMRRQGKAQFSQGSLAHDLINTIGKYGIVPEQAYSGKVNGETRHDHAELASVLTSIMKTVVKRKRPTQKWLPAFEGVLDAYLGKVPEKFTYQNKEYTPKSFAQWLGVNPADYVELTSYTHQPYYKAFVLEIPDNFSNGAYYNLPIDELEAVAKNAIQSGYSMVWDGDVSEKGFSQKNDVAIVPKKQWTQMASAERKKALKNPVEERKVTQKMRQETFENYSTTDDHLMHLIGTAKDQNSNRYYLIKNSWGVNAGSCGGYVHASQAYFRLKTVSLLVHKDAIPKQIRKKLAL</sequence>
<dbReference type="PROSITE" id="PS00139">
    <property type="entry name" value="THIOL_PROTEASE_CYS"/>
    <property type="match status" value="1"/>
</dbReference>
<dbReference type="OrthoDB" id="9814054at2"/>
<comment type="caution">
    <text evidence="6">The sequence shown here is derived from an EMBL/GenBank/DDBJ whole genome shotgun (WGS) entry which is preliminary data.</text>
</comment>
<evidence type="ECO:0000256" key="3">
    <source>
        <dbReference type="ARBA" id="ARBA00022807"/>
    </source>
</evidence>
<dbReference type="GO" id="GO:0070005">
    <property type="term" value="F:cysteine-type aminopeptidase activity"/>
    <property type="evidence" value="ECO:0007669"/>
    <property type="project" value="InterPro"/>
</dbReference>
<reference evidence="6 7" key="1">
    <citation type="submission" date="2007-01" db="EMBL/GenBank/DDBJ databases">
        <authorList>
            <person name="Haygood M."/>
            <person name="Podell S."/>
            <person name="Anderson C."/>
            <person name="Hopkinson B."/>
            <person name="Roe K."/>
            <person name="Barbeau K."/>
            <person name="Gaasterland T."/>
            <person name="Ferriera S."/>
            <person name="Johnson J."/>
            <person name="Kravitz S."/>
            <person name="Beeson K."/>
            <person name="Sutton G."/>
            <person name="Rogers Y.-H."/>
            <person name="Friedman R."/>
            <person name="Frazier M."/>
            <person name="Venter J.C."/>
        </authorList>
    </citation>
    <scope>NUCLEOTIDE SEQUENCE [LARGE SCALE GENOMIC DNA]</scope>
    <source>
        <strain evidence="6 7">ATCC 23134</strain>
    </source>
</reference>
<comment type="similarity">
    <text evidence="4">Belongs to the peptidase C1 family.</text>
</comment>
<keyword evidence="2 4" id="KW-0378">Hydrolase</keyword>
<dbReference type="GO" id="GO:0005737">
    <property type="term" value="C:cytoplasm"/>
    <property type="evidence" value="ECO:0007669"/>
    <property type="project" value="TreeGrafter"/>
</dbReference>
<keyword evidence="7" id="KW-1185">Reference proteome</keyword>
<dbReference type="RefSeq" id="WP_002705188.1">
    <property type="nucleotide sequence ID" value="NZ_AAWS01000076.1"/>
</dbReference>
<keyword evidence="3 4" id="KW-0788">Thiol protease</keyword>